<dbReference type="InterPro" id="IPR011434">
    <property type="entry name" value="Ltp-like_HTH"/>
</dbReference>
<gene>
    <name evidence="2" type="ORF">MBOU_35510</name>
</gene>
<dbReference type="AlphaFoldDB" id="A0A7I9YS33"/>
<proteinExistence type="predicted"/>
<organism evidence="2 3">
    <name type="scientific">Mycobacterium bourgelatii</name>
    <dbReference type="NCBI Taxonomy" id="1273442"/>
    <lineage>
        <taxon>Bacteria</taxon>
        <taxon>Bacillati</taxon>
        <taxon>Actinomycetota</taxon>
        <taxon>Actinomycetes</taxon>
        <taxon>Mycobacteriales</taxon>
        <taxon>Mycobacteriaceae</taxon>
        <taxon>Mycobacterium</taxon>
    </lineage>
</organism>
<comment type="caution">
    <text evidence="2">The sequence shown here is derived from an EMBL/GenBank/DDBJ whole genome shotgun (WGS) entry which is preliminary data.</text>
</comment>
<keyword evidence="3" id="KW-1185">Reference proteome</keyword>
<feature type="domain" description="Putative host cell surface-exposed lipoprotein Ltp-like HTH region" evidence="1">
    <location>
        <begin position="90"/>
        <end position="132"/>
    </location>
</feature>
<protein>
    <recommendedName>
        <fullName evidence="1">Putative host cell surface-exposed lipoprotein Ltp-like HTH region domain-containing protein</fullName>
    </recommendedName>
</protein>
<feature type="domain" description="Putative host cell surface-exposed lipoprotein Ltp-like HTH region" evidence="1">
    <location>
        <begin position="45"/>
        <end position="87"/>
    </location>
</feature>
<dbReference type="Gene3D" id="1.10.10.10">
    <property type="entry name" value="Winged helix-like DNA-binding domain superfamily/Winged helix DNA-binding domain"/>
    <property type="match status" value="2"/>
</dbReference>
<evidence type="ECO:0000313" key="3">
    <source>
        <dbReference type="Proteomes" id="UP000465360"/>
    </source>
</evidence>
<sequence length="136" mass="14437">MAPVVVLLVAIGGVVAPGAGATNFESQPLRPAGQLPLIPLSPVSQQNAIRVAKEYLDLSGYSRSGLINQLIYEGFSLEDATYAVDNITVDWNVQAARTAKEYLDMSGYSHSGLVNQLMYEGYTPAQAEYGVTAAGL</sequence>
<evidence type="ECO:0000313" key="2">
    <source>
        <dbReference type="EMBL" id="GFG91509.1"/>
    </source>
</evidence>
<name>A0A7I9YS33_MYCBU</name>
<dbReference type="Proteomes" id="UP000465360">
    <property type="component" value="Unassembled WGS sequence"/>
</dbReference>
<reference evidence="2 3" key="1">
    <citation type="journal article" date="2019" name="Emerg. Microbes Infect.">
        <title>Comprehensive subspecies identification of 175 nontuberculous mycobacteria species based on 7547 genomic profiles.</title>
        <authorList>
            <person name="Matsumoto Y."/>
            <person name="Kinjo T."/>
            <person name="Motooka D."/>
            <person name="Nabeya D."/>
            <person name="Jung N."/>
            <person name="Uechi K."/>
            <person name="Horii T."/>
            <person name="Iida T."/>
            <person name="Fujita J."/>
            <person name="Nakamura S."/>
        </authorList>
    </citation>
    <scope>NUCLEOTIDE SEQUENCE [LARGE SCALE GENOMIC DNA]</scope>
    <source>
        <strain evidence="2 3">JCM 30725</strain>
    </source>
</reference>
<evidence type="ECO:0000259" key="1">
    <source>
        <dbReference type="Pfam" id="PF07553"/>
    </source>
</evidence>
<dbReference type="InterPro" id="IPR036388">
    <property type="entry name" value="WH-like_DNA-bd_sf"/>
</dbReference>
<accession>A0A7I9YS33</accession>
<dbReference type="EMBL" id="BLKZ01000001">
    <property type="protein sequence ID" value="GFG91509.1"/>
    <property type="molecule type" value="Genomic_DNA"/>
</dbReference>
<dbReference type="Pfam" id="PF07553">
    <property type="entry name" value="Lipoprotein_Ltp"/>
    <property type="match status" value="2"/>
</dbReference>